<dbReference type="InterPro" id="IPR013112">
    <property type="entry name" value="FAD-bd_8"/>
</dbReference>
<keyword evidence="2 5" id="KW-0812">Transmembrane</keyword>
<name>A0A365UDV2_9RHOB</name>
<reference evidence="7 8" key="1">
    <citation type="submission" date="2018-07" db="EMBL/GenBank/DDBJ databases">
        <title>Rhodosalinus sp. strain E84T genomic sequence and assembly.</title>
        <authorList>
            <person name="Liu Z.-W."/>
            <person name="Lu D.-C."/>
        </authorList>
    </citation>
    <scope>NUCLEOTIDE SEQUENCE [LARGE SCALE GENOMIC DNA]</scope>
    <source>
        <strain evidence="7 8">E84</strain>
    </source>
</reference>
<evidence type="ECO:0000259" key="6">
    <source>
        <dbReference type="PROSITE" id="PS51384"/>
    </source>
</evidence>
<keyword evidence="4 5" id="KW-0472">Membrane</keyword>
<feature type="transmembrane region" description="Helical" evidence="5">
    <location>
        <begin position="174"/>
        <end position="196"/>
    </location>
</feature>
<dbReference type="OrthoDB" id="9792185at2"/>
<dbReference type="SUPFAM" id="SSF52343">
    <property type="entry name" value="Ferredoxin reductase-like, C-terminal NADP-linked domain"/>
    <property type="match status" value="1"/>
</dbReference>
<dbReference type="AlphaFoldDB" id="A0A365UDV2"/>
<feature type="transmembrane region" description="Helical" evidence="5">
    <location>
        <begin position="208"/>
        <end position="227"/>
    </location>
</feature>
<dbReference type="InterPro" id="IPR001433">
    <property type="entry name" value="OxRdtase_FAD/NAD-bd"/>
</dbReference>
<feature type="domain" description="FAD-binding FR-type" evidence="6">
    <location>
        <begin position="232"/>
        <end position="333"/>
    </location>
</feature>
<dbReference type="SUPFAM" id="SSF63380">
    <property type="entry name" value="Riboflavin synthase domain-like"/>
    <property type="match status" value="1"/>
</dbReference>
<comment type="subcellular location">
    <subcellularLocation>
        <location evidence="1">Membrane</location>
        <topology evidence="1">Multi-pass membrane protein</topology>
    </subcellularLocation>
</comment>
<keyword evidence="8" id="KW-1185">Reference proteome</keyword>
<comment type="caution">
    <text evidence="7">The sequence shown here is derived from an EMBL/GenBank/DDBJ whole genome shotgun (WGS) entry which is preliminary data.</text>
</comment>
<dbReference type="PRINTS" id="PR00410">
    <property type="entry name" value="PHEHYDRXLASE"/>
</dbReference>
<evidence type="ECO:0000313" key="7">
    <source>
        <dbReference type="EMBL" id="RBI87457.1"/>
    </source>
</evidence>
<dbReference type="RefSeq" id="WP_113287481.1">
    <property type="nucleotide sequence ID" value="NZ_QNTQ01000001.1"/>
</dbReference>
<dbReference type="InterPro" id="IPR050415">
    <property type="entry name" value="MRET"/>
</dbReference>
<evidence type="ECO:0000256" key="2">
    <source>
        <dbReference type="ARBA" id="ARBA00022692"/>
    </source>
</evidence>
<dbReference type="EMBL" id="QNTQ01000001">
    <property type="protein sequence ID" value="RBI87457.1"/>
    <property type="molecule type" value="Genomic_DNA"/>
</dbReference>
<evidence type="ECO:0000256" key="5">
    <source>
        <dbReference type="SAM" id="Phobius"/>
    </source>
</evidence>
<dbReference type="Gene3D" id="2.40.30.10">
    <property type="entry name" value="Translation factors"/>
    <property type="match status" value="1"/>
</dbReference>
<organism evidence="7 8">
    <name type="scientific">Rhodosalinus halophilus</name>
    <dbReference type="NCBI Taxonomy" id="2259333"/>
    <lineage>
        <taxon>Bacteria</taxon>
        <taxon>Pseudomonadati</taxon>
        <taxon>Pseudomonadota</taxon>
        <taxon>Alphaproteobacteria</taxon>
        <taxon>Rhodobacterales</taxon>
        <taxon>Paracoccaceae</taxon>
        <taxon>Rhodosalinus</taxon>
    </lineage>
</organism>
<dbReference type="PANTHER" id="PTHR47354">
    <property type="entry name" value="NADH OXIDOREDUCTASE HCR"/>
    <property type="match status" value="1"/>
</dbReference>
<feature type="transmembrane region" description="Helical" evidence="5">
    <location>
        <begin position="64"/>
        <end position="83"/>
    </location>
</feature>
<evidence type="ECO:0000313" key="8">
    <source>
        <dbReference type="Proteomes" id="UP000253370"/>
    </source>
</evidence>
<proteinExistence type="predicted"/>
<dbReference type="PROSITE" id="PS51384">
    <property type="entry name" value="FAD_FR"/>
    <property type="match status" value="1"/>
</dbReference>
<feature type="transmembrane region" description="Helical" evidence="5">
    <location>
        <begin position="145"/>
        <end position="162"/>
    </location>
</feature>
<dbReference type="Pfam" id="PF08022">
    <property type="entry name" value="FAD_binding_8"/>
    <property type="match status" value="1"/>
</dbReference>
<dbReference type="InterPro" id="IPR017927">
    <property type="entry name" value="FAD-bd_FR_type"/>
</dbReference>
<evidence type="ECO:0000256" key="3">
    <source>
        <dbReference type="ARBA" id="ARBA00022989"/>
    </source>
</evidence>
<gene>
    <name evidence="7" type="ORF">DRV85_00545</name>
</gene>
<protein>
    <submittedName>
        <fullName evidence="7">Iron reductase</fullName>
    </submittedName>
</protein>
<evidence type="ECO:0000256" key="4">
    <source>
        <dbReference type="ARBA" id="ARBA00023136"/>
    </source>
</evidence>
<accession>A0A365UDV2</accession>
<dbReference type="GO" id="GO:0016020">
    <property type="term" value="C:membrane"/>
    <property type="evidence" value="ECO:0007669"/>
    <property type="project" value="UniProtKB-SubCell"/>
</dbReference>
<feature type="transmembrane region" description="Helical" evidence="5">
    <location>
        <begin position="482"/>
        <end position="500"/>
    </location>
</feature>
<dbReference type="Proteomes" id="UP000253370">
    <property type="component" value="Unassembled WGS sequence"/>
</dbReference>
<dbReference type="InterPro" id="IPR017938">
    <property type="entry name" value="Riboflavin_synthase-like_b-brl"/>
</dbReference>
<feature type="transmembrane region" description="Helical" evidence="5">
    <location>
        <begin position="104"/>
        <end position="125"/>
    </location>
</feature>
<dbReference type="GO" id="GO:0016491">
    <property type="term" value="F:oxidoreductase activity"/>
    <property type="evidence" value="ECO:0007669"/>
    <property type="project" value="InterPro"/>
</dbReference>
<dbReference type="Pfam" id="PF00175">
    <property type="entry name" value="NAD_binding_1"/>
    <property type="match status" value="1"/>
</dbReference>
<dbReference type="Pfam" id="PF01794">
    <property type="entry name" value="Ferric_reduct"/>
    <property type="match status" value="1"/>
</dbReference>
<dbReference type="Gene3D" id="3.40.50.80">
    <property type="entry name" value="Nucleotide-binding domain of ferredoxin-NADP reductase (FNR) module"/>
    <property type="match status" value="1"/>
</dbReference>
<dbReference type="InterPro" id="IPR039261">
    <property type="entry name" value="FNR_nucleotide-bd"/>
</dbReference>
<keyword evidence="3 5" id="KW-1133">Transmembrane helix</keyword>
<dbReference type="PANTHER" id="PTHR47354:SF5">
    <property type="entry name" value="PROTEIN RFBI"/>
    <property type="match status" value="1"/>
</dbReference>
<dbReference type="InterPro" id="IPR013130">
    <property type="entry name" value="Fe3_Rdtase_TM_dom"/>
</dbReference>
<sequence>MTAPQTPAEIEGAATTREASAGRRGARIRISAAWLAALYPGVCLAPLALSFLRPVAPAHAWELAAAGLGIAALAAMAVQFVTSGRFEAFTGALGIDRIMAFHKVAAWWVLLALLLHPVAYVVPTWLDDPALAMERMVAYLTLPHYRSGVVALAALLAVVLLADLRERLPWPYELWRASHLLLAIVALGGGLHHAVHVGRFSAEGPVELYWWAVGAAALAALATLYGWRWLRLHRRPWRLASVTTLADRLWEMDIQPVEGTPALPYAAGQFVWMTVGGRRFPLFDHPFSIADSPLRPGVSLIVKEAGDFTDTVGTLAPGTPVGIDGPYGDFTLEAHRGDGVLLLAAGAGIAPIMGLLRDLAARRDPRPVRLGYAAGRPANMGCLDEIAGHGERLDLDSLLVVEEGGPGWRGETGLLDRSRLSRLLEGLDPEQCVAMICGPGPMVTAVCDTLLELGVPMECVIYERFDYAGGRSRQDHRRMRRFLGLGAALALGVAAFVAMAA</sequence>
<feature type="transmembrane region" description="Helical" evidence="5">
    <location>
        <begin position="32"/>
        <end position="52"/>
    </location>
</feature>
<evidence type="ECO:0000256" key="1">
    <source>
        <dbReference type="ARBA" id="ARBA00004141"/>
    </source>
</evidence>